<protein>
    <recommendedName>
        <fullName evidence="4">RNase H type-1 domain-containing protein</fullName>
    </recommendedName>
</protein>
<name>A0ABP0HFM6_9DINO</name>
<sequence length="779" mass="86564">MKAAEVSSLQQKWLNEERKLRGLSIADTKREKRDLERSLETMWNEQGLARSAAKISKKELRETENDMSVGGMRNPDLAVERLTLVRETGAKLRAEWEKIYAEEPDFAEVGTTYGSREAKLDEDLCKRWKERLLATLGGPAQMEGILLQANTEYKSPLDLWHAWQVASKDPDLCLQQFIREGVPLRMSSKIPPSGGVFPPARNQEIQSVEAQVEFEECQNMVNYSSVQEHPREAEEEISRPKVGLVAVKRLGAALNWLIAVSNGFKLQARIMWLKEKPAEWGIISDASPMGLGTILWKKNAETGRIQIIEAYEAPFTPEEAYAILRAVKLWQRRIQCKGLILKSDSSVALGIAKKLSSPSPSLNYIAAELACLLDTIDARRGGVLMLGSHDGPSNPVGRRPLGGDPAAVARRPLHAFGMGGNPHLGLRSGLEIVNMVARVAAQPAGGGRGRRVRSEQEETMAQQRRQREETSFESEVGVPASAARVGSTTPQAFTCTMGRSRHNFITTEASLSVRGCSSWVPNSIRGNDNVRGGNARGGSGKEIQEPNDRAKPSRVDERSDGRGHLVSVQPRRNEGEILEDEETGRRVGPDARARESKAAMTIEDAVARAQSKSWVKATANRFVIKFHATSTWLSKRSKRRKIGQLLNVIGLEGPPANIDEVKQEKKRKRSEQPHEVQPEPENIANHIMPLEPPIDKSQLFAVFTSAKGKVRHTVANAGWGIPLDKWKTTCGWPFARYHVRVVLTKYKTGKAKECMKRRDLEAGRDKVRGGWKLAQSIDL</sequence>
<feature type="region of interest" description="Disordered" evidence="1">
    <location>
        <begin position="657"/>
        <end position="684"/>
    </location>
</feature>
<feature type="region of interest" description="Disordered" evidence="1">
    <location>
        <begin position="518"/>
        <end position="596"/>
    </location>
</feature>
<accession>A0ABP0HFM6</accession>
<evidence type="ECO:0000313" key="3">
    <source>
        <dbReference type="Proteomes" id="UP001642484"/>
    </source>
</evidence>
<feature type="compositionally biased region" description="Basic and acidic residues" evidence="1">
    <location>
        <begin position="542"/>
        <end position="563"/>
    </location>
</feature>
<feature type="compositionally biased region" description="Basic and acidic residues" evidence="1">
    <location>
        <begin position="583"/>
        <end position="596"/>
    </location>
</feature>
<reference evidence="2 3" key="1">
    <citation type="submission" date="2024-02" db="EMBL/GenBank/DDBJ databases">
        <authorList>
            <person name="Chen Y."/>
            <person name="Shah S."/>
            <person name="Dougan E. K."/>
            <person name="Thang M."/>
            <person name="Chan C."/>
        </authorList>
    </citation>
    <scope>NUCLEOTIDE SEQUENCE [LARGE SCALE GENOMIC DNA]</scope>
</reference>
<dbReference type="EMBL" id="CAXAMN010000370">
    <property type="protein sequence ID" value="CAK8988119.1"/>
    <property type="molecule type" value="Genomic_DNA"/>
</dbReference>
<evidence type="ECO:0008006" key="4">
    <source>
        <dbReference type="Google" id="ProtNLM"/>
    </source>
</evidence>
<dbReference type="Proteomes" id="UP001642484">
    <property type="component" value="Unassembled WGS sequence"/>
</dbReference>
<evidence type="ECO:0000313" key="2">
    <source>
        <dbReference type="EMBL" id="CAK8988119.1"/>
    </source>
</evidence>
<comment type="caution">
    <text evidence="2">The sequence shown here is derived from an EMBL/GenBank/DDBJ whole genome shotgun (WGS) entry which is preliminary data.</text>
</comment>
<feature type="region of interest" description="Disordered" evidence="1">
    <location>
        <begin position="443"/>
        <end position="486"/>
    </location>
</feature>
<gene>
    <name evidence="2" type="ORF">CCMP2556_LOCUS1142</name>
</gene>
<evidence type="ECO:0000256" key="1">
    <source>
        <dbReference type="SAM" id="MobiDB-lite"/>
    </source>
</evidence>
<organism evidence="2 3">
    <name type="scientific">Durusdinium trenchii</name>
    <dbReference type="NCBI Taxonomy" id="1381693"/>
    <lineage>
        <taxon>Eukaryota</taxon>
        <taxon>Sar</taxon>
        <taxon>Alveolata</taxon>
        <taxon>Dinophyceae</taxon>
        <taxon>Suessiales</taxon>
        <taxon>Symbiodiniaceae</taxon>
        <taxon>Durusdinium</taxon>
    </lineage>
</organism>
<keyword evidence="3" id="KW-1185">Reference proteome</keyword>
<proteinExistence type="predicted"/>